<keyword evidence="1" id="KW-0732">Signal</keyword>
<reference evidence="2 3" key="1">
    <citation type="submission" date="2020-11" db="EMBL/GenBank/DDBJ databases">
        <title>Pedobacter endophytica, an endophytic bacteria isolated form Carex pumila.</title>
        <authorList>
            <person name="Peng Y."/>
            <person name="Jiang L."/>
            <person name="Lee J."/>
        </authorList>
    </citation>
    <scope>NUCLEOTIDE SEQUENCE [LARGE SCALE GENOMIC DNA]</scope>
    <source>
        <strain evidence="2 3">JBR3-12</strain>
    </source>
</reference>
<accession>A0A7S9PZB7</accession>
<dbReference type="RefSeq" id="WP_196099649.1">
    <property type="nucleotide sequence ID" value="NZ_CP064939.1"/>
</dbReference>
<dbReference type="EMBL" id="CP064939">
    <property type="protein sequence ID" value="QPH40193.1"/>
    <property type="molecule type" value="Genomic_DNA"/>
</dbReference>
<feature type="signal peptide" evidence="1">
    <location>
        <begin position="1"/>
        <end position="26"/>
    </location>
</feature>
<evidence type="ECO:0008006" key="4">
    <source>
        <dbReference type="Google" id="ProtNLM"/>
    </source>
</evidence>
<gene>
    <name evidence="2" type="ORF">IZT61_02620</name>
</gene>
<dbReference type="KEGG" id="pex:IZT61_02620"/>
<keyword evidence="3" id="KW-1185">Reference proteome</keyword>
<dbReference type="AlphaFoldDB" id="A0A7S9PZB7"/>
<dbReference type="Proteomes" id="UP000594759">
    <property type="component" value="Chromosome"/>
</dbReference>
<protein>
    <recommendedName>
        <fullName evidence="4">DUF541 domain-containing protein</fullName>
    </recommendedName>
</protein>
<organism evidence="2 3">
    <name type="scientific">Pedobacter endophyticus</name>
    <dbReference type="NCBI Taxonomy" id="2789740"/>
    <lineage>
        <taxon>Bacteria</taxon>
        <taxon>Pseudomonadati</taxon>
        <taxon>Bacteroidota</taxon>
        <taxon>Sphingobacteriia</taxon>
        <taxon>Sphingobacteriales</taxon>
        <taxon>Sphingobacteriaceae</taxon>
        <taxon>Pedobacter</taxon>
    </lineage>
</organism>
<proteinExistence type="predicted"/>
<feature type="chain" id="PRO_5032781607" description="DUF541 domain-containing protein" evidence="1">
    <location>
        <begin position="27"/>
        <end position="213"/>
    </location>
</feature>
<evidence type="ECO:0000256" key="1">
    <source>
        <dbReference type="SAM" id="SignalP"/>
    </source>
</evidence>
<sequence length="213" mass="24191">MTMKINYLSALFYATSLIFMSTTVVAQVTERQPVSEEYVQMEGIDGDKIIKDLANNRYLYNKSLISHTKQPLELPKPQSIIDAQATINFGGYDYVIVNKKVTQVKGLVLSTATLALLSDKLNLLDRFQHRCADRVNAEYAQPNRNLQYIKTLDRQYFSALNQFTEITQHIAQLSKKRNASITIELALRKIEGPSNDVFLANNRQVMVAEVAQK</sequence>
<name>A0A7S9PZB7_9SPHI</name>
<evidence type="ECO:0000313" key="2">
    <source>
        <dbReference type="EMBL" id="QPH40193.1"/>
    </source>
</evidence>
<evidence type="ECO:0000313" key="3">
    <source>
        <dbReference type="Proteomes" id="UP000594759"/>
    </source>
</evidence>